<dbReference type="STRING" id="937218.SAMN06297251_106134"/>
<dbReference type="GO" id="GO:0016740">
    <property type="term" value="F:transferase activity"/>
    <property type="evidence" value="ECO:0007669"/>
    <property type="project" value="UniProtKB-KW"/>
</dbReference>
<organism evidence="3 4">
    <name type="scientific">Fulvimarina manganoxydans</name>
    <dbReference type="NCBI Taxonomy" id="937218"/>
    <lineage>
        <taxon>Bacteria</taxon>
        <taxon>Pseudomonadati</taxon>
        <taxon>Pseudomonadota</taxon>
        <taxon>Alphaproteobacteria</taxon>
        <taxon>Hyphomicrobiales</taxon>
        <taxon>Aurantimonadaceae</taxon>
        <taxon>Fulvimarina</taxon>
    </lineage>
</organism>
<evidence type="ECO:0000259" key="2">
    <source>
        <dbReference type="PROSITE" id="PS51278"/>
    </source>
</evidence>
<evidence type="ECO:0000313" key="3">
    <source>
        <dbReference type="EMBL" id="SMC71809.1"/>
    </source>
</evidence>
<dbReference type="Gene3D" id="3.60.20.10">
    <property type="entry name" value="Glutamine Phosphoribosylpyrophosphate, subunit 1, domain 1"/>
    <property type="match status" value="1"/>
</dbReference>
<dbReference type="PROSITE" id="PS51278">
    <property type="entry name" value="GATASE_TYPE_2"/>
    <property type="match status" value="1"/>
</dbReference>
<proteinExistence type="predicted"/>
<keyword evidence="3" id="KW-0808">Transferase</keyword>
<name>A0A1W2BFW2_9HYPH</name>
<gene>
    <name evidence="3" type="ORF">SAMN06297251_106134</name>
</gene>
<feature type="domain" description="Glutamine amidotransferase type-2" evidence="2">
    <location>
        <begin position="2"/>
        <end position="254"/>
    </location>
</feature>
<dbReference type="AlphaFoldDB" id="A0A1W2BFW2"/>
<evidence type="ECO:0000313" key="4">
    <source>
        <dbReference type="Proteomes" id="UP000192656"/>
    </source>
</evidence>
<dbReference type="InterPro" id="IPR017932">
    <property type="entry name" value="GATase_2_dom"/>
</dbReference>
<keyword evidence="1 3" id="KW-0315">Glutamine amidotransferase</keyword>
<dbReference type="SUPFAM" id="SSF56235">
    <property type="entry name" value="N-terminal nucleophile aminohydrolases (Ntn hydrolases)"/>
    <property type="match status" value="1"/>
</dbReference>
<evidence type="ECO:0000256" key="1">
    <source>
        <dbReference type="ARBA" id="ARBA00022962"/>
    </source>
</evidence>
<dbReference type="RefSeq" id="WP_084409781.1">
    <property type="nucleotide sequence ID" value="NZ_FWXR01000006.1"/>
</dbReference>
<keyword evidence="4" id="KW-1185">Reference proteome</keyword>
<accession>A0A1W2BFW2</accession>
<dbReference type="OrthoDB" id="9804310at2"/>
<reference evidence="3 4" key="1">
    <citation type="submission" date="2017-04" db="EMBL/GenBank/DDBJ databases">
        <authorList>
            <person name="Afonso C.L."/>
            <person name="Miller P.J."/>
            <person name="Scott M.A."/>
            <person name="Spackman E."/>
            <person name="Goraichik I."/>
            <person name="Dimitrov K.M."/>
            <person name="Suarez D.L."/>
            <person name="Swayne D.E."/>
        </authorList>
    </citation>
    <scope>NUCLEOTIDE SEQUENCE [LARGE SCALE GENOMIC DNA]</scope>
    <source>
        <strain evidence="3 4">CGMCC 1.10972</strain>
    </source>
</reference>
<dbReference type="Proteomes" id="UP000192656">
    <property type="component" value="Unassembled WGS sequence"/>
</dbReference>
<dbReference type="CDD" id="cd01908">
    <property type="entry name" value="YafJ"/>
    <property type="match status" value="1"/>
</dbReference>
<sequence length="276" mass="30040">MCRLFAYSGEPVWLDTLLIEPEASLVSQSMAAREAKTVVNGDGCGLGWYGERERPGLYRDTLPAWSDANLAGLCHQIRSGAFMAHVRSATAGEVSRANCHPFALGRHLFMHNGQIGGYDRLRRRIDSLIPDEFYGHRHGTGDSEAIFLIAAGQGLETDPVWAIDRALRLCLSAMTDMGIADPLRFSAVLMDGETTHAFRWSSDARPPTLYWRALEGGIAFSSEPCSLDASLWTPLAPNSFVRLDSSSMIASRFDPASQNPCETVSGIASEATRSAA</sequence>
<dbReference type="Pfam" id="PF13230">
    <property type="entry name" value="GATase_4"/>
    <property type="match status" value="1"/>
</dbReference>
<dbReference type="PANTHER" id="PTHR43187">
    <property type="entry name" value="GLUTAMINE AMIDOTRANSFERASE DUG3-RELATED"/>
    <property type="match status" value="1"/>
</dbReference>
<dbReference type="EMBL" id="FWXR01000006">
    <property type="protein sequence ID" value="SMC71809.1"/>
    <property type="molecule type" value="Genomic_DNA"/>
</dbReference>
<protein>
    <submittedName>
        <fullName evidence="3">Glutamine amidotransferase</fullName>
    </submittedName>
</protein>
<dbReference type="InterPro" id="IPR029055">
    <property type="entry name" value="Ntn_hydrolases_N"/>
</dbReference>
<dbReference type="InterPro" id="IPR052373">
    <property type="entry name" value="Gamma-glu_amide_hydrolase"/>
</dbReference>
<dbReference type="InterPro" id="IPR026869">
    <property type="entry name" value="EgtC-like"/>
</dbReference>
<dbReference type="PANTHER" id="PTHR43187:SF1">
    <property type="entry name" value="GLUTAMINE AMIDOTRANSFERASE DUG3-RELATED"/>
    <property type="match status" value="1"/>
</dbReference>